<gene>
    <name evidence="3" type="ORF">C450_18298</name>
</gene>
<evidence type="ECO:0000313" key="3">
    <source>
        <dbReference type="EMBL" id="EMA49241.1"/>
    </source>
</evidence>
<keyword evidence="4" id="KW-1185">Reference proteome</keyword>
<feature type="domain" description="DUF7975" evidence="2">
    <location>
        <begin position="1"/>
        <end position="161"/>
    </location>
</feature>
<organism evidence="3 4">
    <name type="scientific">Halococcus salifodinae DSM 8989</name>
    <dbReference type="NCBI Taxonomy" id="1227456"/>
    <lineage>
        <taxon>Archaea</taxon>
        <taxon>Methanobacteriati</taxon>
        <taxon>Methanobacteriota</taxon>
        <taxon>Stenosarchaea group</taxon>
        <taxon>Halobacteria</taxon>
        <taxon>Halobacteriales</taxon>
        <taxon>Halococcaceae</taxon>
        <taxon>Halococcus</taxon>
    </lineage>
</organism>
<feature type="compositionally biased region" description="Acidic residues" evidence="1">
    <location>
        <begin position="41"/>
        <end position="50"/>
    </location>
</feature>
<evidence type="ECO:0000313" key="4">
    <source>
        <dbReference type="Proteomes" id="UP000011625"/>
    </source>
</evidence>
<reference evidence="3 4" key="1">
    <citation type="journal article" date="2014" name="PLoS Genet.">
        <title>Phylogenetically driven sequencing of extremely halophilic archaea reveals strategies for static and dynamic osmo-response.</title>
        <authorList>
            <person name="Becker E.A."/>
            <person name="Seitzer P.M."/>
            <person name="Tritt A."/>
            <person name="Larsen D."/>
            <person name="Krusor M."/>
            <person name="Yao A.I."/>
            <person name="Wu D."/>
            <person name="Madern D."/>
            <person name="Eisen J.A."/>
            <person name="Darling A.E."/>
            <person name="Facciotti M.T."/>
        </authorList>
    </citation>
    <scope>NUCLEOTIDE SEQUENCE [LARGE SCALE GENOMIC DNA]</scope>
    <source>
        <strain evidence="3 4">DSM 8989</strain>
    </source>
</reference>
<evidence type="ECO:0000259" key="2">
    <source>
        <dbReference type="Pfam" id="PF25930"/>
    </source>
</evidence>
<dbReference type="Proteomes" id="UP000011625">
    <property type="component" value="Unassembled WGS sequence"/>
</dbReference>
<dbReference type="EMBL" id="AOME01000079">
    <property type="protein sequence ID" value="EMA49241.1"/>
    <property type="molecule type" value="Genomic_DNA"/>
</dbReference>
<sequence length="161" mass="17699">MTRFDAATADTRQELFVDAIRAHTERDSTFLTIETATVDADGTDDTSESDDATHEVGGTGEADATGDEADATDTDGPPWVQYADGTLNLDCTDDELDRLKSLLDEFPSFTIDDLATPDEADGTNVRVMARTDDKRVGEFVDRVFRQVYDRSDGYRAWVTAV</sequence>
<feature type="region of interest" description="Disordered" evidence="1">
    <location>
        <begin position="38"/>
        <end position="81"/>
    </location>
</feature>
<comment type="caution">
    <text evidence="3">The sequence shown here is derived from an EMBL/GenBank/DDBJ whole genome shotgun (WGS) entry which is preliminary data.</text>
</comment>
<dbReference type="RefSeq" id="WP_005045830.1">
    <property type="nucleotide sequence ID" value="NZ_AOME01000079.1"/>
</dbReference>
<accession>M0MUD6</accession>
<dbReference type="Pfam" id="PF25930">
    <property type="entry name" value="DUF7975"/>
    <property type="match status" value="1"/>
</dbReference>
<evidence type="ECO:0000256" key="1">
    <source>
        <dbReference type="SAM" id="MobiDB-lite"/>
    </source>
</evidence>
<dbReference type="PATRIC" id="fig|1227456.3.peg.3722"/>
<dbReference type="InterPro" id="IPR058281">
    <property type="entry name" value="DUF7975"/>
</dbReference>
<protein>
    <recommendedName>
        <fullName evidence="2">DUF7975 domain-containing protein</fullName>
    </recommendedName>
</protein>
<dbReference type="OrthoDB" id="193911at2157"/>
<dbReference type="AlphaFoldDB" id="M0MUD6"/>
<name>M0MUD6_9EURY</name>
<dbReference type="STRING" id="1227456.C450_18298"/>
<proteinExistence type="predicted"/>
<feature type="compositionally biased region" description="Acidic residues" evidence="1">
    <location>
        <begin position="64"/>
        <end position="73"/>
    </location>
</feature>